<sequence length="136" mass="14807">MKLIVIALISGILFGIGLALSQMTNPAKVLNFLDITGNWDPSLIFVMAGALAITTLCFRKILKRPTPLFDKQFYLSNKSVIDKPLLMGAAIFGIGWGISGYCPGPSIAGLGMGNFETLVMIFSIYLGFMAHRLYNK</sequence>
<proteinExistence type="predicted"/>
<dbReference type="OrthoDB" id="9790409at2"/>
<dbReference type="AlphaFoldDB" id="A0A1R4H671"/>
<evidence type="ECO:0008006" key="4">
    <source>
        <dbReference type="Google" id="ProtNLM"/>
    </source>
</evidence>
<keyword evidence="1" id="KW-0812">Transmembrane</keyword>
<dbReference type="Proteomes" id="UP000195667">
    <property type="component" value="Unassembled WGS sequence"/>
</dbReference>
<keyword evidence="1" id="KW-1133">Transmembrane helix</keyword>
<organism evidence="2 3">
    <name type="scientific">Crenothrix polyspora</name>
    <dbReference type="NCBI Taxonomy" id="360316"/>
    <lineage>
        <taxon>Bacteria</taxon>
        <taxon>Pseudomonadati</taxon>
        <taxon>Pseudomonadota</taxon>
        <taxon>Gammaproteobacteria</taxon>
        <taxon>Methylococcales</taxon>
        <taxon>Crenotrichaceae</taxon>
        <taxon>Crenothrix</taxon>
    </lineage>
</organism>
<reference evidence="3" key="1">
    <citation type="submission" date="2017-02" db="EMBL/GenBank/DDBJ databases">
        <authorList>
            <person name="Daims H."/>
        </authorList>
    </citation>
    <scope>NUCLEOTIDE SEQUENCE [LARGE SCALE GENOMIC DNA]</scope>
</reference>
<dbReference type="RefSeq" id="WP_087143057.1">
    <property type="nucleotide sequence ID" value="NZ_FUKI01000094.1"/>
</dbReference>
<feature type="transmembrane region" description="Helical" evidence="1">
    <location>
        <begin position="107"/>
        <end position="128"/>
    </location>
</feature>
<keyword evidence="1" id="KW-0472">Membrane</keyword>
<protein>
    <recommendedName>
        <fullName evidence="4">YeeE/YedE family protein</fullName>
    </recommendedName>
</protein>
<name>A0A1R4H671_9GAMM</name>
<accession>A0A1R4H671</accession>
<evidence type="ECO:0000313" key="3">
    <source>
        <dbReference type="Proteomes" id="UP000195667"/>
    </source>
</evidence>
<dbReference type="EMBL" id="FUKI01000094">
    <property type="protein sequence ID" value="SJM91676.1"/>
    <property type="molecule type" value="Genomic_DNA"/>
</dbReference>
<feature type="transmembrane region" description="Helical" evidence="1">
    <location>
        <begin position="43"/>
        <end position="62"/>
    </location>
</feature>
<evidence type="ECO:0000313" key="2">
    <source>
        <dbReference type="EMBL" id="SJM91676.1"/>
    </source>
</evidence>
<keyword evidence="3" id="KW-1185">Reference proteome</keyword>
<evidence type="ECO:0000256" key="1">
    <source>
        <dbReference type="SAM" id="Phobius"/>
    </source>
</evidence>
<dbReference type="Pfam" id="PF20398">
    <property type="entry name" value="DUF6691"/>
    <property type="match status" value="1"/>
</dbReference>
<gene>
    <name evidence="2" type="ORF">CRENPOLYSF1_200033</name>
</gene>
<dbReference type="InterPro" id="IPR046513">
    <property type="entry name" value="DUF6691"/>
</dbReference>
<feature type="transmembrane region" description="Helical" evidence="1">
    <location>
        <begin position="83"/>
        <end position="101"/>
    </location>
</feature>